<protein>
    <recommendedName>
        <fullName evidence="3">NAD-dependent epimerase/dehydratase domain-containing protein</fullName>
    </recommendedName>
</protein>
<dbReference type="InterPro" id="IPR001509">
    <property type="entry name" value="Epimerase_deHydtase"/>
</dbReference>
<evidence type="ECO:0000259" key="3">
    <source>
        <dbReference type="Pfam" id="PF01370"/>
    </source>
</evidence>
<dbReference type="KEGG" id="syw:SYNW0037"/>
<dbReference type="Pfam" id="PF01370">
    <property type="entry name" value="Epimerase"/>
    <property type="match status" value="1"/>
</dbReference>
<feature type="region of interest" description="Disordered" evidence="2">
    <location>
        <begin position="119"/>
        <end position="139"/>
    </location>
</feature>
<dbReference type="STRING" id="84588.SYNW0037"/>
<dbReference type="InterPro" id="IPR036291">
    <property type="entry name" value="NAD(P)-bd_dom_sf"/>
</dbReference>
<dbReference type="CDD" id="cd05266">
    <property type="entry name" value="SDR_a4"/>
    <property type="match status" value="1"/>
</dbReference>
<dbReference type="AlphaFoldDB" id="Q7UA63"/>
<dbReference type="EMBL" id="BX569689">
    <property type="protein sequence ID" value="CAE06552.1"/>
    <property type="molecule type" value="Genomic_DNA"/>
</dbReference>
<evidence type="ECO:0000256" key="2">
    <source>
        <dbReference type="SAM" id="MobiDB-lite"/>
    </source>
</evidence>
<dbReference type="SUPFAM" id="SSF51735">
    <property type="entry name" value="NAD(P)-binding Rossmann-fold domains"/>
    <property type="match status" value="1"/>
</dbReference>
<dbReference type="Proteomes" id="UP000001422">
    <property type="component" value="Chromosome"/>
</dbReference>
<evidence type="ECO:0000313" key="4">
    <source>
        <dbReference type="EMBL" id="CAE06552.1"/>
    </source>
</evidence>
<keyword evidence="5" id="KW-1185">Reference proteome</keyword>
<dbReference type="RefSeq" id="WP_011126915.1">
    <property type="nucleotide sequence ID" value="NC_005070.1"/>
</dbReference>
<proteinExistence type="predicted"/>
<evidence type="ECO:0000256" key="1">
    <source>
        <dbReference type="ARBA" id="ARBA00023027"/>
    </source>
</evidence>
<gene>
    <name evidence="4" type="ordered locus">SYNW0037</name>
</gene>
<keyword evidence="1" id="KW-0520">NAD</keyword>
<feature type="domain" description="NAD-dependent epimerase/dehydratase" evidence="3">
    <location>
        <begin position="18"/>
        <end position="217"/>
    </location>
</feature>
<dbReference type="PANTHER" id="PTHR43574">
    <property type="entry name" value="EPIMERASE-RELATED"/>
    <property type="match status" value="1"/>
</dbReference>
<evidence type="ECO:0000313" key="5">
    <source>
        <dbReference type="Proteomes" id="UP000001422"/>
    </source>
</evidence>
<accession>Q7UA63</accession>
<organism evidence="4 5">
    <name type="scientific">Parasynechococcus marenigrum (strain WH8102)</name>
    <dbReference type="NCBI Taxonomy" id="84588"/>
    <lineage>
        <taxon>Bacteria</taxon>
        <taxon>Bacillati</taxon>
        <taxon>Cyanobacteriota</taxon>
        <taxon>Cyanophyceae</taxon>
        <taxon>Synechococcales</taxon>
        <taxon>Prochlorococcaceae</taxon>
        <taxon>Parasynechococcus</taxon>
        <taxon>Parasynechococcus marenigrum</taxon>
    </lineage>
</organism>
<reference evidence="4 5" key="1">
    <citation type="journal article" date="2003" name="Nature">
        <title>The genome of a motile marine Synechococcus.</title>
        <authorList>
            <person name="Palenik B."/>
            <person name="Brahamsha B."/>
            <person name="Larimer F."/>
            <person name="Land M."/>
            <person name="Hauser L."/>
            <person name="Chain P."/>
            <person name="Lamerdin J."/>
            <person name="Regala W."/>
            <person name="Allen E.A."/>
            <person name="McCarren J."/>
            <person name="Paulsen I."/>
            <person name="Dufresne A."/>
            <person name="Partensky F."/>
            <person name="Webb E."/>
            <person name="Waterbury J."/>
        </authorList>
    </citation>
    <scope>NUCLEOTIDE SEQUENCE [LARGE SCALE GENOMIC DNA]</scope>
    <source>
        <strain evidence="4 5">WH8102</strain>
    </source>
</reference>
<name>Q7UA63_PARMW</name>
<sequence length="301" mass="32761">MLSDLVNRSQPLARDARVLVLGGGYSGGHLTRLLRALGTTVRCSRRSLSSPEADLVFDSTAGLIPTSRDLDGITHVLSTIPPTTEGHDPVLTHLGSQLKERSLTWVGYLSTTGVYGDQQGRWVSEDDPANPGQPRSQRRHACEQAWLDSGLPVQILRLPGIYGPGRSVLDSLRTGTARRILKADQVFCRIHVDDIAGACLHLMHQAAAGPGPAIVNVSDDRPAAPQDLLQYGAALLNCKLPDEEPFELASHSMSAMARSFWSENRRVRNTLLCQQLGYALLHPDFKAGLQDCLRQESQSCS</sequence>
<dbReference type="HOGENOM" id="CLU_007383_11_3_3"/>
<dbReference type="Gene3D" id="3.40.50.720">
    <property type="entry name" value="NAD(P)-binding Rossmann-like Domain"/>
    <property type="match status" value="1"/>
</dbReference>
<dbReference type="eggNOG" id="COG0451">
    <property type="taxonomic scope" value="Bacteria"/>
</dbReference>